<name>F8MN30_NEUT8</name>
<organism evidence="1 2">
    <name type="scientific">Neurospora tetrasperma (strain FGSC 2508 / ATCC MYA-4615 / P0657)</name>
    <dbReference type="NCBI Taxonomy" id="510951"/>
    <lineage>
        <taxon>Eukaryota</taxon>
        <taxon>Fungi</taxon>
        <taxon>Dikarya</taxon>
        <taxon>Ascomycota</taxon>
        <taxon>Pezizomycotina</taxon>
        <taxon>Sordariomycetes</taxon>
        <taxon>Sordariomycetidae</taxon>
        <taxon>Sordariales</taxon>
        <taxon>Sordariaceae</taxon>
        <taxon>Neurospora</taxon>
    </lineage>
</organism>
<proteinExistence type="predicted"/>
<dbReference type="GeneID" id="20823109"/>
<dbReference type="EMBL" id="GL891304">
    <property type="protein sequence ID" value="EGO57203.1"/>
    <property type="molecule type" value="Genomic_DNA"/>
</dbReference>
<gene>
    <name evidence="1" type="ORF">NEUTE1DRAFT_116739</name>
</gene>
<dbReference type="HOGENOM" id="CLU_2543129_0_0_1"/>
<sequence length="83" mass="9620">MQHYFMKQRFDDDRHPANPNLQIYLFFPFYIPRFSQLRVFKTSYVQPGTECRGCGPDEATPEAQFRTNGPSSRAIATLPGFTL</sequence>
<dbReference type="Proteomes" id="UP000008065">
    <property type="component" value="Unassembled WGS sequence"/>
</dbReference>
<protein>
    <submittedName>
        <fullName evidence="1">Uncharacterized protein</fullName>
    </submittedName>
</protein>
<keyword evidence="2" id="KW-1185">Reference proteome</keyword>
<dbReference type="VEuPathDB" id="FungiDB:NEUTE1DRAFT_116739"/>
<accession>F8MN30</accession>
<dbReference type="RefSeq" id="XP_009850366.1">
    <property type="nucleotide sequence ID" value="XM_009852064.1"/>
</dbReference>
<reference evidence="2" key="1">
    <citation type="journal article" date="2011" name="Genetics">
        <title>Massive changes in genome architecture accompany the transition to self-fertility in the filamentous fungus Neurospora tetrasperma.</title>
        <authorList>
            <person name="Ellison C.E."/>
            <person name="Stajich J.E."/>
            <person name="Jacobson D.J."/>
            <person name="Natvig D.O."/>
            <person name="Lapidus A."/>
            <person name="Foster B."/>
            <person name="Aerts A."/>
            <person name="Riley R."/>
            <person name="Lindquist E.A."/>
            <person name="Grigoriev I.V."/>
            <person name="Taylor J.W."/>
        </authorList>
    </citation>
    <scope>NUCLEOTIDE SEQUENCE [LARGE SCALE GENOMIC DNA]</scope>
    <source>
        <strain evidence="2">FGSC 2508 / P0657</strain>
    </source>
</reference>
<dbReference type="AlphaFoldDB" id="F8MN30"/>
<evidence type="ECO:0000313" key="2">
    <source>
        <dbReference type="Proteomes" id="UP000008065"/>
    </source>
</evidence>
<evidence type="ECO:0000313" key="1">
    <source>
        <dbReference type="EMBL" id="EGO57203.1"/>
    </source>
</evidence>
<dbReference type="KEGG" id="nte:NEUTE1DRAFT116739"/>